<dbReference type="STRING" id="97359.A0A550CP98"/>
<comment type="similarity">
    <text evidence="3 14">Belongs to the class-I aminoacyl-tRNA synthetase family.</text>
</comment>
<feature type="compositionally biased region" description="Low complexity" evidence="15">
    <location>
        <begin position="1"/>
        <end position="13"/>
    </location>
</feature>
<keyword evidence="7 14" id="KW-0547">Nucleotide-binding</keyword>
<evidence type="ECO:0000256" key="11">
    <source>
        <dbReference type="ARBA" id="ARBA00029936"/>
    </source>
</evidence>
<evidence type="ECO:0000256" key="12">
    <source>
        <dbReference type="ARBA" id="ARBA00040837"/>
    </source>
</evidence>
<evidence type="ECO:0000313" key="19">
    <source>
        <dbReference type="Proteomes" id="UP000320762"/>
    </source>
</evidence>
<evidence type="ECO:0000256" key="10">
    <source>
        <dbReference type="ARBA" id="ARBA00023146"/>
    </source>
</evidence>
<dbReference type="InterPro" id="IPR009080">
    <property type="entry name" value="tRNAsynth_Ia_anticodon-bd"/>
</dbReference>
<dbReference type="PRINTS" id="PR00986">
    <property type="entry name" value="TRNASYNTHVAL"/>
</dbReference>
<dbReference type="EC" id="6.1.1.9" evidence="4"/>
<dbReference type="SUPFAM" id="SSF50677">
    <property type="entry name" value="ValRS/IleRS/LeuRS editing domain"/>
    <property type="match status" value="1"/>
</dbReference>
<evidence type="ECO:0000256" key="5">
    <source>
        <dbReference type="ARBA" id="ARBA00022490"/>
    </source>
</evidence>
<dbReference type="GO" id="GO:0005829">
    <property type="term" value="C:cytosol"/>
    <property type="evidence" value="ECO:0007669"/>
    <property type="project" value="TreeGrafter"/>
</dbReference>
<dbReference type="GO" id="GO:0005739">
    <property type="term" value="C:mitochondrion"/>
    <property type="evidence" value="ECO:0007669"/>
    <property type="project" value="UniProtKB-SubCell"/>
</dbReference>
<dbReference type="InterPro" id="IPR014729">
    <property type="entry name" value="Rossmann-like_a/b/a_fold"/>
</dbReference>
<dbReference type="PANTHER" id="PTHR11946">
    <property type="entry name" value="VALYL-TRNA SYNTHETASES"/>
    <property type="match status" value="1"/>
</dbReference>
<dbReference type="HAMAP" id="MF_02004">
    <property type="entry name" value="Val_tRNA_synth_type1"/>
    <property type="match status" value="1"/>
</dbReference>
<dbReference type="OrthoDB" id="629407at2759"/>
<evidence type="ECO:0000259" key="16">
    <source>
        <dbReference type="Pfam" id="PF00133"/>
    </source>
</evidence>
<dbReference type="InterPro" id="IPR013155">
    <property type="entry name" value="M/V/L/I-tRNA-synth_anticd-bd"/>
</dbReference>
<evidence type="ECO:0000313" key="18">
    <source>
        <dbReference type="EMBL" id="TRM66608.1"/>
    </source>
</evidence>
<dbReference type="GO" id="GO:0006438">
    <property type="term" value="P:valyl-tRNA aminoacylation"/>
    <property type="evidence" value="ECO:0007669"/>
    <property type="project" value="InterPro"/>
</dbReference>
<accession>A0A550CP98</accession>
<feature type="domain" description="Aminoacyl-tRNA synthetase class Ia" evidence="16">
    <location>
        <begin position="87"/>
        <end position="705"/>
    </location>
</feature>
<organism evidence="18 19">
    <name type="scientific">Schizophyllum amplum</name>
    <dbReference type="NCBI Taxonomy" id="97359"/>
    <lineage>
        <taxon>Eukaryota</taxon>
        <taxon>Fungi</taxon>
        <taxon>Dikarya</taxon>
        <taxon>Basidiomycota</taxon>
        <taxon>Agaricomycotina</taxon>
        <taxon>Agaricomycetes</taxon>
        <taxon>Agaricomycetidae</taxon>
        <taxon>Agaricales</taxon>
        <taxon>Schizophyllaceae</taxon>
        <taxon>Schizophyllum</taxon>
    </lineage>
</organism>
<comment type="caution">
    <text evidence="18">The sequence shown here is derived from an EMBL/GenBank/DDBJ whole genome shotgun (WGS) entry which is preliminary data.</text>
</comment>
<keyword evidence="10 14" id="KW-0030">Aminoacyl-tRNA synthetase</keyword>
<dbReference type="GO" id="GO:0002161">
    <property type="term" value="F:aminoacyl-tRNA deacylase activity"/>
    <property type="evidence" value="ECO:0007669"/>
    <property type="project" value="InterPro"/>
</dbReference>
<dbReference type="Pfam" id="PF08264">
    <property type="entry name" value="Anticodon_1"/>
    <property type="match status" value="1"/>
</dbReference>
<dbReference type="InterPro" id="IPR002303">
    <property type="entry name" value="Valyl-tRNA_ligase"/>
</dbReference>
<dbReference type="EMBL" id="VDMD01000003">
    <property type="protein sequence ID" value="TRM66608.1"/>
    <property type="molecule type" value="Genomic_DNA"/>
</dbReference>
<dbReference type="PANTHER" id="PTHR11946:SF109">
    <property type="entry name" value="VALINE--TRNA LIGASE"/>
    <property type="match status" value="1"/>
</dbReference>
<dbReference type="Gene3D" id="1.10.730.10">
    <property type="entry name" value="Isoleucyl-tRNA Synthetase, Domain 1"/>
    <property type="match status" value="1"/>
</dbReference>
<dbReference type="CDD" id="cd07962">
    <property type="entry name" value="Anticodon_Ia_Val"/>
    <property type="match status" value="1"/>
</dbReference>
<evidence type="ECO:0000256" key="1">
    <source>
        <dbReference type="ARBA" id="ARBA00004173"/>
    </source>
</evidence>
<comment type="catalytic activity">
    <reaction evidence="13">
        <text>tRNA(Val) + L-valine + ATP = L-valyl-tRNA(Val) + AMP + diphosphate</text>
        <dbReference type="Rhea" id="RHEA:10704"/>
        <dbReference type="Rhea" id="RHEA-COMP:9672"/>
        <dbReference type="Rhea" id="RHEA-COMP:9708"/>
        <dbReference type="ChEBI" id="CHEBI:30616"/>
        <dbReference type="ChEBI" id="CHEBI:33019"/>
        <dbReference type="ChEBI" id="CHEBI:57762"/>
        <dbReference type="ChEBI" id="CHEBI:78442"/>
        <dbReference type="ChEBI" id="CHEBI:78537"/>
        <dbReference type="ChEBI" id="CHEBI:456215"/>
        <dbReference type="EC" id="6.1.1.9"/>
    </reaction>
</comment>
<keyword evidence="8 14" id="KW-0067">ATP-binding</keyword>
<evidence type="ECO:0000256" key="15">
    <source>
        <dbReference type="SAM" id="MobiDB-lite"/>
    </source>
</evidence>
<evidence type="ECO:0000256" key="2">
    <source>
        <dbReference type="ARBA" id="ARBA00004496"/>
    </source>
</evidence>
<dbReference type="FunFam" id="3.90.740.10:FF:000005">
    <property type="entry name" value="Valine--tRNA ligase, mitochondrial"/>
    <property type="match status" value="1"/>
</dbReference>
<dbReference type="CDD" id="cd00817">
    <property type="entry name" value="ValRS_core"/>
    <property type="match status" value="1"/>
</dbReference>
<evidence type="ECO:0000256" key="8">
    <source>
        <dbReference type="ARBA" id="ARBA00022840"/>
    </source>
</evidence>
<keyword evidence="9 14" id="KW-0648">Protein biosynthesis</keyword>
<evidence type="ECO:0000256" key="7">
    <source>
        <dbReference type="ARBA" id="ARBA00022741"/>
    </source>
</evidence>
<keyword evidence="5" id="KW-0963">Cytoplasm</keyword>
<gene>
    <name evidence="18" type="ORF">BD626DRAFT_396449</name>
</gene>
<dbReference type="InterPro" id="IPR009008">
    <property type="entry name" value="Val/Leu/Ile-tRNA-synth_edit"/>
</dbReference>
<dbReference type="FunFam" id="3.40.50.620:FF:000020">
    <property type="entry name" value="Valine--tRNA ligase, mitochondrial"/>
    <property type="match status" value="1"/>
</dbReference>
<feature type="compositionally biased region" description="Basic and acidic residues" evidence="15">
    <location>
        <begin position="43"/>
        <end position="53"/>
    </location>
</feature>
<dbReference type="InterPro" id="IPR002300">
    <property type="entry name" value="aa-tRNA-synth_Ia"/>
</dbReference>
<dbReference type="GO" id="GO:0005524">
    <property type="term" value="F:ATP binding"/>
    <property type="evidence" value="ECO:0007669"/>
    <property type="project" value="UniProtKB-KW"/>
</dbReference>
<dbReference type="SUPFAM" id="SSF47323">
    <property type="entry name" value="Anticodon-binding domain of a subclass of class I aminoacyl-tRNA synthetases"/>
    <property type="match status" value="1"/>
</dbReference>
<dbReference type="InterPro" id="IPR033705">
    <property type="entry name" value="Anticodon_Ia_Val"/>
</dbReference>
<dbReference type="Gene3D" id="3.40.50.620">
    <property type="entry name" value="HUPs"/>
    <property type="match status" value="2"/>
</dbReference>
<reference evidence="18 19" key="1">
    <citation type="journal article" date="2019" name="New Phytol.">
        <title>Comparative genomics reveals unique wood-decay strategies and fruiting body development in the Schizophyllaceae.</title>
        <authorList>
            <person name="Almasi E."/>
            <person name="Sahu N."/>
            <person name="Krizsan K."/>
            <person name="Balint B."/>
            <person name="Kovacs G.M."/>
            <person name="Kiss B."/>
            <person name="Cseklye J."/>
            <person name="Drula E."/>
            <person name="Henrissat B."/>
            <person name="Nagy I."/>
            <person name="Chovatia M."/>
            <person name="Adam C."/>
            <person name="LaButti K."/>
            <person name="Lipzen A."/>
            <person name="Riley R."/>
            <person name="Grigoriev I.V."/>
            <person name="Nagy L.G."/>
        </authorList>
    </citation>
    <scope>NUCLEOTIDE SEQUENCE [LARGE SCALE GENOMIC DNA]</scope>
    <source>
        <strain evidence="18 19">NL-1724</strain>
    </source>
</reference>
<evidence type="ECO:0000256" key="14">
    <source>
        <dbReference type="RuleBase" id="RU363035"/>
    </source>
</evidence>
<keyword evidence="6 14" id="KW-0436">Ligase</keyword>
<dbReference type="AlphaFoldDB" id="A0A550CP98"/>
<evidence type="ECO:0000256" key="4">
    <source>
        <dbReference type="ARBA" id="ARBA00013169"/>
    </source>
</evidence>
<feature type="domain" description="Methionyl/Valyl/Leucyl/Isoleucyl-tRNA synthetase anticodon-binding" evidence="17">
    <location>
        <begin position="751"/>
        <end position="897"/>
    </location>
</feature>
<dbReference type="InterPro" id="IPR001412">
    <property type="entry name" value="aa-tRNA-synth_I_CS"/>
</dbReference>
<evidence type="ECO:0000256" key="6">
    <source>
        <dbReference type="ARBA" id="ARBA00022598"/>
    </source>
</evidence>
<evidence type="ECO:0000256" key="3">
    <source>
        <dbReference type="ARBA" id="ARBA00005594"/>
    </source>
</evidence>
<feature type="compositionally biased region" description="Low complexity" evidence="15">
    <location>
        <begin position="31"/>
        <end position="42"/>
    </location>
</feature>
<dbReference type="NCBIfam" id="TIGR00422">
    <property type="entry name" value="valS"/>
    <property type="match status" value="1"/>
</dbReference>
<dbReference type="SUPFAM" id="SSF52374">
    <property type="entry name" value="Nucleotidylyl transferase"/>
    <property type="match status" value="1"/>
</dbReference>
<dbReference type="Gene3D" id="3.90.740.10">
    <property type="entry name" value="Valyl/Leucyl/Isoleucyl-tRNA synthetase, editing domain"/>
    <property type="match status" value="1"/>
</dbReference>
<dbReference type="FunFam" id="1.10.730.10:FF:000009">
    <property type="entry name" value="Valine--tRNA ligase, mitochondrial"/>
    <property type="match status" value="1"/>
</dbReference>
<dbReference type="GO" id="GO:0004832">
    <property type="term" value="F:valine-tRNA ligase activity"/>
    <property type="evidence" value="ECO:0007669"/>
    <property type="project" value="UniProtKB-EC"/>
</dbReference>
<feature type="compositionally biased region" description="Basic and acidic residues" evidence="15">
    <location>
        <begin position="17"/>
        <end position="30"/>
    </location>
</feature>
<comment type="subcellular location">
    <subcellularLocation>
        <location evidence="2">Cytoplasm</location>
    </subcellularLocation>
    <subcellularLocation>
        <location evidence="1">Mitochondrion</location>
    </subcellularLocation>
</comment>
<proteinExistence type="inferred from homology"/>
<feature type="region of interest" description="Disordered" evidence="15">
    <location>
        <begin position="1"/>
        <end position="73"/>
    </location>
</feature>
<name>A0A550CP98_9AGAR</name>
<dbReference type="Proteomes" id="UP000320762">
    <property type="component" value="Unassembled WGS sequence"/>
</dbReference>
<evidence type="ECO:0000256" key="13">
    <source>
        <dbReference type="ARBA" id="ARBA00047552"/>
    </source>
</evidence>
<sequence>MSTAAETTPAATTKSGAKKEAKRLEKEAKLAAKALKTAVAPKSAKEKVKKEKEDEAEFVNTTPKGDKKDLSQPMSAGYNPTAVEAAWYDWWEAQGYFKPKDDDGSPTFVMPSPPPNVTGSLHIGHALTTAIQDSLVRWHRMRGFRTLFVPGFDHAGISTQSVVEKRLFKQTGQTRHDLGREKFIDKVGEWKDDYMGRIANQLRRLGGSYDWSRVAYTMDPPLYRAVIENFCRLHEDGVIYRANRLVNWCVRLNTTLSNLEVDQKALTGREFLSVPGYKEKIEFGVITSFSYPIEGSEEKITIATTRPETMLGDTAIAVHPDDPRYTHLHGKFATHPFVPGRRMPIVTDSEAVDMAFGTGAVKITPAHDPNDYAVGVRHKLEFVNILNDDGTLNDNAGERFKGMPRFQARVAVVKALEEAGLFVEKKDNPMQIPICSKSGDVIEPILKPQWWVNCKPLAEEAIKRTRAGELLIQPKQSENEWYRWLEGIQDWCISRQLWWGHRVPAYFVNVEGQEQDRIDGKNWIVGRTLEEATERAKVYANGKPFTLEQDEDVLDTWFSSGLWPFSIMGWPQDTADFRSFYPSNILETGWDILFFWVARMVMLGTKLTGKMPFREVYCHAMIRDAHGRKMSKSLGNVIDPLDVIQGCELEKLHAQLLEGNLDEKEIKKAKDGQKKDFPKGIPQCGTDALRFALCAYSGGGRDINLEILRVEGYRKFCNKIFNATKFAMLKLDESFVPQPTAKPTGKESLVERWILHKLNVAAKELNAQMADRNFMMATTAAYNFWLYELCDVYIEAMKPMTDESASLETKQSAQQTLYTCLDHGLRLLHPFMPFVTEELWQRLPRRPNDATPTIMLSKFPEPTTEFVFEEADRQFDLVFSALKTGRSLAASYNLQSDIQFFILAQTDADAALFEAQVPSMIALTKGCKSAKVVRDIKEIPEGCGAAVVTSTIGIHTLVKGLVDLDVEIAKCDKKLDVVRLAHQKIVKTESQADYAQNVPENVRTANADKRMTLEAEIATLELSKGMFAKLK</sequence>
<dbReference type="NCBIfam" id="NF004349">
    <property type="entry name" value="PRK05729.1"/>
    <property type="match status" value="1"/>
</dbReference>
<evidence type="ECO:0000256" key="9">
    <source>
        <dbReference type="ARBA" id="ARBA00022917"/>
    </source>
</evidence>
<evidence type="ECO:0000259" key="17">
    <source>
        <dbReference type="Pfam" id="PF08264"/>
    </source>
</evidence>
<keyword evidence="19" id="KW-1185">Reference proteome</keyword>
<dbReference type="FunFam" id="3.40.50.620:FF:000078">
    <property type="entry name" value="Valine--tRNA ligase, mitochondrial"/>
    <property type="match status" value="1"/>
</dbReference>
<dbReference type="PROSITE" id="PS00178">
    <property type="entry name" value="AA_TRNA_LIGASE_I"/>
    <property type="match status" value="1"/>
</dbReference>
<dbReference type="Pfam" id="PF00133">
    <property type="entry name" value="tRNA-synt_1"/>
    <property type="match status" value="1"/>
</dbReference>
<protein>
    <recommendedName>
        <fullName evidence="12">Valine--tRNA ligase, mitochondrial</fullName>
        <ecNumber evidence="4">6.1.1.9</ecNumber>
    </recommendedName>
    <alternativeName>
        <fullName evidence="11">Valyl-tRNA synthetase</fullName>
    </alternativeName>
</protein>